<dbReference type="EMBL" id="HE577328">
    <property type="protein sequence ID" value="CCD00348.1"/>
    <property type="molecule type" value="Genomic_DNA"/>
</dbReference>
<protein>
    <submittedName>
        <fullName evidence="2">Uncharacterized protein</fullName>
    </submittedName>
</protein>
<dbReference type="Proteomes" id="UP000007319">
    <property type="component" value="Plasmid AZOBR_p1"/>
</dbReference>
<geneLocation type="plasmid" evidence="2 3">
    <name>AZOBR_p1</name>
</geneLocation>
<accession>A0A9P1JV51</accession>
<dbReference type="KEGG" id="abs:AZOBR_p170104"/>
<keyword evidence="2" id="KW-0614">Plasmid</keyword>
<feature type="region of interest" description="Disordered" evidence="1">
    <location>
        <begin position="316"/>
        <end position="359"/>
    </location>
</feature>
<dbReference type="AlphaFoldDB" id="A0A9P1JV51"/>
<keyword evidence="3" id="KW-1185">Reference proteome</keyword>
<name>A0A9P1JV51_9PROT</name>
<gene>
    <name evidence="2" type="ORF">AZOBR_p170104</name>
</gene>
<proteinExistence type="predicted"/>
<organism evidence="2 3">
    <name type="scientific">Azospirillum baldaniorum</name>
    <dbReference type="NCBI Taxonomy" id="1064539"/>
    <lineage>
        <taxon>Bacteria</taxon>
        <taxon>Pseudomonadati</taxon>
        <taxon>Pseudomonadota</taxon>
        <taxon>Alphaproteobacteria</taxon>
        <taxon>Rhodospirillales</taxon>
        <taxon>Azospirillaceae</taxon>
        <taxon>Azospirillum</taxon>
    </lineage>
</organism>
<evidence type="ECO:0000313" key="2">
    <source>
        <dbReference type="EMBL" id="CCD00348.1"/>
    </source>
</evidence>
<evidence type="ECO:0000256" key="1">
    <source>
        <dbReference type="SAM" id="MobiDB-lite"/>
    </source>
</evidence>
<sequence length="381" mass="42176">MPSEPGKPEVNCQYSRHTSNRPSRLARIEVCWKESRCDKDGNTDVRLRYDDAAPLDDIDEAHEYGRLSVTVPRIEPSMCHQDRNGHGRQDFLRHPAEDHLAHPRVSVGAHDYEIGSEVGRTGQHRFGRGEVDQRLRFGLGVQAMTDEMLHHVVGAPVLVGVRIDGQDGHPRRHGQKRQRVVQGAHGLPAAVPGNQNGDANPLKVTGAGHHQHGTAAGEDHILRGIQDHAQIGGVLPEHDEISGAGMAGDERRQRLLCPRRRTPLARQVLPLQRRPENPFRGGVPQAHTDHVRPVPARKIGGEVEAAIADRSRVDMDENVFDGHGPSLDLEMRPSAHRRSARRAEPRRGGHPASAADYGAVQPLRVDGLQQFRDCRRKTGRC</sequence>
<evidence type="ECO:0000313" key="3">
    <source>
        <dbReference type="Proteomes" id="UP000007319"/>
    </source>
</evidence>
<reference evidence="2 3" key="1">
    <citation type="journal article" date="2011" name="PLoS Genet.">
        <title>Azospirillum genomes reveal transition of bacteria from aquatic to terrestrial environments.</title>
        <authorList>
            <person name="Wisniewski-Dye F."/>
            <person name="Borziak K."/>
            <person name="Khalsa-Moyers G."/>
            <person name="Alexandre G."/>
            <person name="Sukharnikov L.O."/>
            <person name="Wuichet K."/>
            <person name="Hurst G.B."/>
            <person name="McDonald W.H."/>
            <person name="Robertson J.S."/>
            <person name="Barbe V."/>
            <person name="Calteau A."/>
            <person name="Rouy Z."/>
            <person name="Mangenot S."/>
            <person name="Prigent-Combaret C."/>
            <person name="Normand P."/>
            <person name="Boyer M."/>
            <person name="Siguier P."/>
            <person name="Dessaux Y."/>
            <person name="Elmerich C."/>
            <person name="Condemine G."/>
            <person name="Krishnen G."/>
            <person name="Kennedy I."/>
            <person name="Paterson A.H."/>
            <person name="Gonzalez V."/>
            <person name="Mavingui P."/>
            <person name="Zhulin I.B."/>
        </authorList>
    </citation>
    <scope>NUCLEOTIDE SEQUENCE [LARGE SCALE GENOMIC DNA]</scope>
    <source>
        <strain evidence="2 3">Sp245</strain>
    </source>
</reference>